<dbReference type="EMBL" id="AKKV01000024">
    <property type="protein sequence ID" value="EIT85931.1"/>
    <property type="molecule type" value="Genomic_DNA"/>
</dbReference>
<gene>
    <name evidence="1" type="ORF">A374_08849</name>
</gene>
<accession>I8J2G2</accession>
<dbReference type="AlphaFoldDB" id="I8J2G2"/>
<evidence type="ECO:0000313" key="1">
    <source>
        <dbReference type="EMBL" id="EIT85931.1"/>
    </source>
</evidence>
<dbReference type="PATRIC" id="fig|1196324.3.peg.1809"/>
<comment type="caution">
    <text evidence="1">The sequence shown here is derived from an EMBL/GenBank/DDBJ whole genome shotgun (WGS) entry which is preliminary data.</text>
</comment>
<keyword evidence="2" id="KW-1185">Reference proteome</keyword>
<proteinExistence type="predicted"/>
<reference evidence="1 2" key="1">
    <citation type="journal article" date="2012" name="J. Bacteriol.">
        <title>Genome of Bacillus macauensis ZFHKF-1, a Long-Chain-Forming Bacterium.</title>
        <authorList>
            <person name="Cai L."/>
            <person name="Zhang T."/>
        </authorList>
    </citation>
    <scope>NUCLEOTIDE SEQUENCE [LARGE SCALE GENOMIC DNA]</scope>
    <source>
        <strain evidence="1 2">ZFHKF-1</strain>
    </source>
</reference>
<dbReference type="RefSeq" id="WP_007201863.1">
    <property type="nucleotide sequence ID" value="NZ_AKKV01000024.1"/>
</dbReference>
<dbReference type="InterPro" id="IPR027417">
    <property type="entry name" value="P-loop_NTPase"/>
</dbReference>
<name>I8J2G2_9BACL</name>
<sequence>MKLIYGDRGSGKTTELIKIAHERGLYIVCFDERRAMQISRLARSLEMDIRYPITVDELPLQRGVFIKEVLVDDMEDVLARMLRKNISAATITKEDEG</sequence>
<protein>
    <submittedName>
        <fullName evidence="1">Replicase domain protein</fullName>
    </submittedName>
</protein>
<dbReference type="STRING" id="1196324.A374_08849"/>
<dbReference type="SUPFAM" id="SSF52540">
    <property type="entry name" value="P-loop containing nucleoside triphosphate hydrolases"/>
    <property type="match status" value="1"/>
</dbReference>
<dbReference type="Proteomes" id="UP000004080">
    <property type="component" value="Unassembled WGS sequence"/>
</dbReference>
<evidence type="ECO:0000313" key="2">
    <source>
        <dbReference type="Proteomes" id="UP000004080"/>
    </source>
</evidence>
<organism evidence="1 2">
    <name type="scientific">Fictibacillus macauensis ZFHKF-1</name>
    <dbReference type="NCBI Taxonomy" id="1196324"/>
    <lineage>
        <taxon>Bacteria</taxon>
        <taxon>Bacillati</taxon>
        <taxon>Bacillota</taxon>
        <taxon>Bacilli</taxon>
        <taxon>Bacillales</taxon>
        <taxon>Fictibacillaceae</taxon>
        <taxon>Fictibacillus</taxon>
    </lineage>
</organism>
<dbReference type="OrthoDB" id="2972699at2"/>